<feature type="transmembrane region" description="Helical" evidence="2">
    <location>
        <begin position="283"/>
        <end position="299"/>
    </location>
</feature>
<dbReference type="EMBL" id="CP136896">
    <property type="protein sequence ID" value="WOL13741.1"/>
    <property type="molecule type" value="Genomic_DNA"/>
</dbReference>
<evidence type="ECO:0000313" key="4">
    <source>
        <dbReference type="EMBL" id="WOL13741.1"/>
    </source>
</evidence>
<feature type="domain" description="Zinc knuckle CX2CX4HX4C" evidence="3">
    <location>
        <begin position="41"/>
        <end position="87"/>
    </location>
</feature>
<dbReference type="Proteomes" id="UP001327560">
    <property type="component" value="Chromosome 7"/>
</dbReference>
<keyword evidence="2" id="KW-0812">Transmembrane</keyword>
<dbReference type="InterPro" id="IPR040256">
    <property type="entry name" value="At4g02000-like"/>
</dbReference>
<evidence type="ECO:0000256" key="1">
    <source>
        <dbReference type="SAM" id="MobiDB-lite"/>
    </source>
</evidence>
<feature type="region of interest" description="Disordered" evidence="1">
    <location>
        <begin position="227"/>
        <end position="257"/>
    </location>
</feature>
<evidence type="ECO:0000259" key="3">
    <source>
        <dbReference type="Pfam" id="PF14392"/>
    </source>
</evidence>
<keyword evidence="5" id="KW-1185">Reference proteome</keyword>
<feature type="transmembrane region" description="Helical" evidence="2">
    <location>
        <begin position="305"/>
        <end position="327"/>
    </location>
</feature>
<dbReference type="InterPro" id="IPR025836">
    <property type="entry name" value="Zn_knuckle_CX2CX4HX4C"/>
</dbReference>
<protein>
    <recommendedName>
        <fullName evidence="3">Zinc knuckle CX2CX4HX4C domain-containing protein</fullName>
    </recommendedName>
</protein>
<proteinExistence type="predicted"/>
<organism evidence="4 5">
    <name type="scientific">Canna indica</name>
    <name type="common">Indian-shot</name>
    <dbReference type="NCBI Taxonomy" id="4628"/>
    <lineage>
        <taxon>Eukaryota</taxon>
        <taxon>Viridiplantae</taxon>
        <taxon>Streptophyta</taxon>
        <taxon>Embryophyta</taxon>
        <taxon>Tracheophyta</taxon>
        <taxon>Spermatophyta</taxon>
        <taxon>Magnoliopsida</taxon>
        <taxon>Liliopsida</taxon>
        <taxon>Zingiberales</taxon>
        <taxon>Cannaceae</taxon>
        <taxon>Canna</taxon>
    </lineage>
</organism>
<dbReference type="AlphaFoldDB" id="A0AAQ3QLP8"/>
<sequence length="337" mass="38535">MEYWSNNILFKIASLISKPIKVDDHSFNWERGRFVRICIEIDFTKPIKQDVWIGKPNVGLFQAVKYERVPYFCFKCSMIGHRVNECSIVIANDLMNLDINRHDYAINVSTISNADKNVINASADCSKTLYGPWVRDTCKPRNKSFLKQSLPPDKGDLHDNLNLLLIINFLLNDDPDDIHNVENAETTYGSILFGRDSVKTPNNVPSAPFTFNTLVDKISPKILKIKDNPNLKPNTKPSKDKRKSSKVFFGKGKSPKSRLEEGSLVLDILHHSKKKRVRKDSSTLLDTNVAFLILVWLLFLNLFPILMISLLLIMSLFMMFLDLISIINCSDFYLFAS</sequence>
<dbReference type="Pfam" id="PF14392">
    <property type="entry name" value="zf-CCHC_4"/>
    <property type="match status" value="1"/>
</dbReference>
<name>A0AAQ3QLP8_9LILI</name>
<accession>A0AAQ3QLP8</accession>
<evidence type="ECO:0000256" key="2">
    <source>
        <dbReference type="SAM" id="Phobius"/>
    </source>
</evidence>
<dbReference type="PANTHER" id="PTHR31286">
    <property type="entry name" value="GLYCINE-RICH CELL WALL STRUCTURAL PROTEIN 1.8-LIKE"/>
    <property type="match status" value="1"/>
</dbReference>
<reference evidence="4 5" key="1">
    <citation type="submission" date="2023-10" db="EMBL/GenBank/DDBJ databases">
        <title>Chromosome-scale genome assembly provides insights into flower coloration mechanisms of Canna indica.</title>
        <authorList>
            <person name="Li C."/>
        </authorList>
    </citation>
    <scope>NUCLEOTIDE SEQUENCE [LARGE SCALE GENOMIC DNA]</scope>
    <source>
        <tissue evidence="4">Flower</tissue>
    </source>
</reference>
<dbReference type="PANTHER" id="PTHR31286:SF99">
    <property type="entry name" value="DUF4283 DOMAIN-CONTAINING PROTEIN"/>
    <property type="match status" value="1"/>
</dbReference>
<keyword evidence="2" id="KW-0472">Membrane</keyword>
<keyword evidence="2" id="KW-1133">Transmembrane helix</keyword>
<evidence type="ECO:0000313" key="5">
    <source>
        <dbReference type="Proteomes" id="UP001327560"/>
    </source>
</evidence>
<gene>
    <name evidence="4" type="ORF">Cni_G22519</name>
</gene>